<name>A0A9K3JNT2_HELAN</name>
<dbReference type="Gene3D" id="3.40.50.11500">
    <property type="match status" value="1"/>
</dbReference>
<dbReference type="SMART" id="SM00799">
    <property type="entry name" value="DENN"/>
    <property type="match status" value="1"/>
</dbReference>
<dbReference type="InterPro" id="IPR043153">
    <property type="entry name" value="DENN_C"/>
</dbReference>
<dbReference type="EMBL" id="MNCJ02000317">
    <property type="protein sequence ID" value="KAF5818506.1"/>
    <property type="molecule type" value="Genomic_DNA"/>
</dbReference>
<sequence>MELFITGNGKVQMSQMSRSNELKAVILLANHLRESVLYDRIMHFFCKPLWDVITYTLSNVPLPAPGKECVLFGIENTLLSVDFPPKDGLPHADHVYIPLLFFSGVDYIDAPTPYMMGLHSGVDIASLSMDGVVVVDLEKNCITTSKEIPAIPEPEMSSLRNEILKLLHPNVVWIDSMKADLQSHQQYAKPWSPQKDVHLRVSKLKAERQQKLVTLYQLQLEAGRENEKKVLNGVPKTKLEKIRSFQSFWTKLQNLIRKDTYVARPCKLRYSEALVVWSGV</sequence>
<protein>
    <submittedName>
        <fullName evidence="2">CDENN domain, tripartite DENN domain-containing protein</fullName>
    </submittedName>
</protein>
<dbReference type="AlphaFoldDB" id="A0A9K3JNT2"/>
<organism evidence="2 3">
    <name type="scientific">Helianthus annuus</name>
    <name type="common">Common sunflower</name>
    <dbReference type="NCBI Taxonomy" id="4232"/>
    <lineage>
        <taxon>Eukaryota</taxon>
        <taxon>Viridiplantae</taxon>
        <taxon>Streptophyta</taxon>
        <taxon>Embryophyta</taxon>
        <taxon>Tracheophyta</taxon>
        <taxon>Spermatophyta</taxon>
        <taxon>Magnoliopsida</taxon>
        <taxon>eudicotyledons</taxon>
        <taxon>Gunneridae</taxon>
        <taxon>Pentapetalae</taxon>
        <taxon>asterids</taxon>
        <taxon>campanulids</taxon>
        <taxon>Asterales</taxon>
        <taxon>Asteraceae</taxon>
        <taxon>Asteroideae</taxon>
        <taxon>Heliantheae alliance</taxon>
        <taxon>Heliantheae</taxon>
        <taxon>Helianthus</taxon>
    </lineage>
</organism>
<dbReference type="Pfam" id="PF02141">
    <property type="entry name" value="DENN"/>
    <property type="match status" value="1"/>
</dbReference>
<evidence type="ECO:0000313" key="3">
    <source>
        <dbReference type="Proteomes" id="UP000215914"/>
    </source>
</evidence>
<dbReference type="Proteomes" id="UP000215914">
    <property type="component" value="Unassembled WGS sequence"/>
</dbReference>
<dbReference type="Gramene" id="mRNA:HanXRQr2_Chr02g0066081">
    <property type="protein sequence ID" value="mRNA:HanXRQr2_Chr02g0066081"/>
    <property type="gene ID" value="HanXRQr2_Chr02g0066081"/>
</dbReference>
<accession>A0A9K3JNT2</accession>
<reference evidence="2" key="2">
    <citation type="submission" date="2020-06" db="EMBL/GenBank/DDBJ databases">
        <title>Helianthus annuus Genome sequencing and assembly Release 2.</title>
        <authorList>
            <person name="Gouzy J."/>
            <person name="Langlade N."/>
            <person name="Munos S."/>
        </authorList>
    </citation>
    <scope>NUCLEOTIDE SEQUENCE</scope>
    <source>
        <tissue evidence="2">Leaves</tissue>
    </source>
</reference>
<dbReference type="InterPro" id="IPR001194">
    <property type="entry name" value="cDENN_dom"/>
</dbReference>
<dbReference type="PANTHER" id="PTHR12296:SF21">
    <property type="entry name" value="DENN DOMAIN-CONTAINING PROTEIN 3"/>
    <property type="match status" value="1"/>
</dbReference>
<keyword evidence="3" id="KW-1185">Reference proteome</keyword>
<gene>
    <name evidence="2" type="ORF">HanXRQr2_Chr02g0066081</name>
</gene>
<proteinExistence type="predicted"/>
<evidence type="ECO:0000313" key="2">
    <source>
        <dbReference type="EMBL" id="KAF5818506.1"/>
    </source>
</evidence>
<reference evidence="2" key="1">
    <citation type="journal article" date="2017" name="Nature">
        <title>The sunflower genome provides insights into oil metabolism, flowering and Asterid evolution.</title>
        <authorList>
            <person name="Badouin H."/>
            <person name="Gouzy J."/>
            <person name="Grassa C.J."/>
            <person name="Murat F."/>
            <person name="Staton S.E."/>
            <person name="Cottret L."/>
            <person name="Lelandais-Briere C."/>
            <person name="Owens G.L."/>
            <person name="Carrere S."/>
            <person name="Mayjonade B."/>
            <person name="Legrand L."/>
            <person name="Gill N."/>
            <person name="Kane N.C."/>
            <person name="Bowers J.E."/>
            <person name="Hubner S."/>
            <person name="Bellec A."/>
            <person name="Berard A."/>
            <person name="Berges H."/>
            <person name="Blanchet N."/>
            <person name="Boniface M.C."/>
            <person name="Brunel D."/>
            <person name="Catrice O."/>
            <person name="Chaidir N."/>
            <person name="Claudel C."/>
            <person name="Donnadieu C."/>
            <person name="Faraut T."/>
            <person name="Fievet G."/>
            <person name="Helmstetter N."/>
            <person name="King M."/>
            <person name="Knapp S.J."/>
            <person name="Lai Z."/>
            <person name="Le Paslier M.C."/>
            <person name="Lippi Y."/>
            <person name="Lorenzon L."/>
            <person name="Mandel J.R."/>
            <person name="Marage G."/>
            <person name="Marchand G."/>
            <person name="Marquand E."/>
            <person name="Bret-Mestries E."/>
            <person name="Morien E."/>
            <person name="Nambeesan S."/>
            <person name="Nguyen T."/>
            <person name="Pegot-Espagnet P."/>
            <person name="Pouilly N."/>
            <person name="Raftis F."/>
            <person name="Sallet E."/>
            <person name="Schiex T."/>
            <person name="Thomas J."/>
            <person name="Vandecasteele C."/>
            <person name="Vares D."/>
            <person name="Vear F."/>
            <person name="Vautrin S."/>
            <person name="Crespi M."/>
            <person name="Mangin B."/>
            <person name="Burke J.M."/>
            <person name="Salse J."/>
            <person name="Munos S."/>
            <person name="Vincourt P."/>
            <person name="Rieseberg L.H."/>
            <person name="Langlade N.B."/>
        </authorList>
    </citation>
    <scope>NUCLEOTIDE SEQUENCE</scope>
    <source>
        <tissue evidence="2">Leaves</tissue>
    </source>
</reference>
<dbReference type="InterPro" id="IPR037516">
    <property type="entry name" value="Tripartite_DENN"/>
</dbReference>
<dbReference type="PROSITE" id="PS50211">
    <property type="entry name" value="DENN"/>
    <property type="match status" value="1"/>
</dbReference>
<comment type="caution">
    <text evidence="2">The sequence shown here is derived from an EMBL/GenBank/DDBJ whole genome shotgun (WGS) entry which is preliminary data.</text>
</comment>
<dbReference type="InterPro" id="IPR051696">
    <property type="entry name" value="DENN_Domain_GEFs"/>
</dbReference>
<dbReference type="PANTHER" id="PTHR12296">
    <property type="entry name" value="DENN DOMAIN-CONTAINING PROTEIN 4"/>
    <property type="match status" value="1"/>
</dbReference>
<evidence type="ECO:0000259" key="1">
    <source>
        <dbReference type="PROSITE" id="PS50211"/>
    </source>
</evidence>
<feature type="domain" description="UDENN" evidence="1">
    <location>
        <begin position="1"/>
        <end position="273"/>
    </location>
</feature>